<dbReference type="PRINTS" id="PR00033">
    <property type="entry name" value="HTHASNC"/>
</dbReference>
<dbReference type="PANTHER" id="PTHR30154:SF45">
    <property type="entry name" value="TRANSCRIPTIONAL REGULATORY PROTEIN (PROBABLY ASNC-FAMILY)-RELATED"/>
    <property type="match status" value="1"/>
</dbReference>
<dbReference type="OrthoDB" id="4379331at2"/>
<evidence type="ECO:0000313" key="6">
    <source>
        <dbReference type="Proteomes" id="UP000321805"/>
    </source>
</evidence>
<dbReference type="Gene3D" id="1.10.10.10">
    <property type="entry name" value="Winged helix-like DNA-binding domain superfamily/Winged helix DNA-binding domain"/>
    <property type="match status" value="1"/>
</dbReference>
<dbReference type="GO" id="GO:0043565">
    <property type="term" value="F:sequence-specific DNA binding"/>
    <property type="evidence" value="ECO:0007669"/>
    <property type="project" value="InterPro"/>
</dbReference>
<dbReference type="SUPFAM" id="SSF54909">
    <property type="entry name" value="Dimeric alpha+beta barrel"/>
    <property type="match status" value="1"/>
</dbReference>
<dbReference type="Gene3D" id="3.30.70.920">
    <property type="match status" value="1"/>
</dbReference>
<evidence type="ECO:0000259" key="4">
    <source>
        <dbReference type="PROSITE" id="PS50956"/>
    </source>
</evidence>
<reference evidence="5 6" key="1">
    <citation type="journal article" date="2018" name="J. Microbiol.">
        <title>Baekduia soli gen. nov., sp. nov., a novel bacterium isolated from the soil of Baekdu Mountain and proposal of a novel family name, Baekduiaceae fam. nov.</title>
        <authorList>
            <person name="An D.S."/>
            <person name="Siddiqi M.Z."/>
            <person name="Kim K.H."/>
            <person name="Yu H.S."/>
            <person name="Im W.T."/>
        </authorList>
    </citation>
    <scope>NUCLEOTIDE SEQUENCE [LARGE SCALE GENOMIC DNA]</scope>
    <source>
        <strain evidence="5 6">BR7-21</strain>
    </source>
</reference>
<dbReference type="SMART" id="SM00344">
    <property type="entry name" value="HTH_ASNC"/>
    <property type="match status" value="1"/>
</dbReference>
<dbReference type="InterPro" id="IPR019885">
    <property type="entry name" value="Tscrpt_reg_HTH_AsnC-type_CS"/>
</dbReference>
<dbReference type="InterPro" id="IPR036388">
    <property type="entry name" value="WH-like_DNA-bd_sf"/>
</dbReference>
<evidence type="ECO:0000256" key="1">
    <source>
        <dbReference type="ARBA" id="ARBA00023015"/>
    </source>
</evidence>
<sequence length="153" mass="16661">MATPDPLDLRILVLLQEDGRRTVADIAGRVALSPTAVKRRIERLEAAGVITGYSARVDYTKLGWGIAAFTELRFTGTTSPGDMDRVAAGIPEVCAVYTTAGNHDVTALIRARSVEHLRDVIHRLRVSGSIVGTRTHVILDAHVKDDWHPELDG</sequence>
<dbReference type="PROSITE" id="PS00519">
    <property type="entry name" value="HTH_ASNC_1"/>
    <property type="match status" value="1"/>
</dbReference>
<evidence type="ECO:0000256" key="2">
    <source>
        <dbReference type="ARBA" id="ARBA00023125"/>
    </source>
</evidence>
<protein>
    <submittedName>
        <fullName evidence="5">Lrp/AsnC family transcriptional regulator</fullName>
    </submittedName>
</protein>
<dbReference type="KEGG" id="bsol:FSW04_20815"/>
<dbReference type="SUPFAM" id="SSF46785">
    <property type="entry name" value="Winged helix' DNA-binding domain"/>
    <property type="match status" value="1"/>
</dbReference>
<dbReference type="GO" id="GO:0043200">
    <property type="term" value="P:response to amino acid"/>
    <property type="evidence" value="ECO:0007669"/>
    <property type="project" value="TreeGrafter"/>
</dbReference>
<evidence type="ECO:0000256" key="3">
    <source>
        <dbReference type="ARBA" id="ARBA00023163"/>
    </source>
</evidence>
<dbReference type="CDD" id="cd00090">
    <property type="entry name" value="HTH_ARSR"/>
    <property type="match status" value="1"/>
</dbReference>
<accession>A0A5B8U9M8</accession>
<feature type="domain" description="HTH asnC-type" evidence="4">
    <location>
        <begin position="4"/>
        <end position="65"/>
    </location>
</feature>
<dbReference type="PANTHER" id="PTHR30154">
    <property type="entry name" value="LEUCINE-RESPONSIVE REGULATORY PROTEIN"/>
    <property type="match status" value="1"/>
</dbReference>
<dbReference type="AlphaFoldDB" id="A0A5B8U9M8"/>
<proteinExistence type="predicted"/>
<keyword evidence="3" id="KW-0804">Transcription</keyword>
<dbReference type="InterPro" id="IPR019888">
    <property type="entry name" value="Tscrpt_reg_AsnC-like"/>
</dbReference>
<keyword evidence="6" id="KW-1185">Reference proteome</keyword>
<dbReference type="Pfam" id="PF01037">
    <property type="entry name" value="AsnC_trans_reg"/>
    <property type="match status" value="1"/>
</dbReference>
<name>A0A5B8U9M8_9ACTN</name>
<dbReference type="InterPro" id="IPR011008">
    <property type="entry name" value="Dimeric_a/b-barrel"/>
</dbReference>
<dbReference type="InterPro" id="IPR011991">
    <property type="entry name" value="ArsR-like_HTH"/>
</dbReference>
<organism evidence="5 6">
    <name type="scientific">Baekduia soli</name>
    <dbReference type="NCBI Taxonomy" id="496014"/>
    <lineage>
        <taxon>Bacteria</taxon>
        <taxon>Bacillati</taxon>
        <taxon>Actinomycetota</taxon>
        <taxon>Thermoleophilia</taxon>
        <taxon>Solirubrobacterales</taxon>
        <taxon>Baekduiaceae</taxon>
        <taxon>Baekduia</taxon>
    </lineage>
</organism>
<dbReference type="InterPro" id="IPR036390">
    <property type="entry name" value="WH_DNA-bd_sf"/>
</dbReference>
<dbReference type="Pfam" id="PF13412">
    <property type="entry name" value="HTH_24"/>
    <property type="match status" value="1"/>
</dbReference>
<dbReference type="RefSeq" id="WP_146922135.1">
    <property type="nucleotide sequence ID" value="NZ_CP042430.1"/>
</dbReference>
<keyword evidence="1" id="KW-0805">Transcription regulation</keyword>
<gene>
    <name evidence="5" type="ORF">FSW04_20815</name>
</gene>
<keyword evidence="2" id="KW-0238">DNA-binding</keyword>
<dbReference type="InterPro" id="IPR000485">
    <property type="entry name" value="AsnC-type_HTH_dom"/>
</dbReference>
<dbReference type="Proteomes" id="UP000321805">
    <property type="component" value="Chromosome"/>
</dbReference>
<dbReference type="EMBL" id="CP042430">
    <property type="protein sequence ID" value="QEC49770.1"/>
    <property type="molecule type" value="Genomic_DNA"/>
</dbReference>
<dbReference type="PROSITE" id="PS50956">
    <property type="entry name" value="HTH_ASNC_2"/>
    <property type="match status" value="1"/>
</dbReference>
<dbReference type="GO" id="GO:0005829">
    <property type="term" value="C:cytosol"/>
    <property type="evidence" value="ECO:0007669"/>
    <property type="project" value="TreeGrafter"/>
</dbReference>
<dbReference type="InterPro" id="IPR019887">
    <property type="entry name" value="Tscrpt_reg_AsnC/Lrp_C"/>
</dbReference>
<evidence type="ECO:0000313" key="5">
    <source>
        <dbReference type="EMBL" id="QEC49770.1"/>
    </source>
</evidence>